<dbReference type="PRINTS" id="PR01374">
    <property type="entry name" value="TONBPROTEIN"/>
</dbReference>
<dbReference type="Gene3D" id="3.30.1150.10">
    <property type="match status" value="1"/>
</dbReference>
<evidence type="ECO:0000313" key="13">
    <source>
        <dbReference type="EMBL" id="PRO74056.1"/>
    </source>
</evidence>
<keyword evidence="6" id="KW-0812">Transmembrane</keyword>
<dbReference type="NCBIfam" id="TIGR01352">
    <property type="entry name" value="tonB_Cterm"/>
    <property type="match status" value="1"/>
</dbReference>
<name>A0A2S9VC99_9ALTE</name>
<evidence type="ECO:0000256" key="9">
    <source>
        <dbReference type="ARBA" id="ARBA00023136"/>
    </source>
</evidence>
<keyword evidence="8" id="KW-1133">Transmembrane helix</keyword>
<accession>A0A2S9VC99</accession>
<evidence type="ECO:0000256" key="6">
    <source>
        <dbReference type="ARBA" id="ARBA00022692"/>
    </source>
</evidence>
<dbReference type="InterPro" id="IPR037682">
    <property type="entry name" value="TonB_C"/>
</dbReference>
<dbReference type="OrthoDB" id="5956919at2"/>
<keyword evidence="7 10" id="KW-0653">Protein transport</keyword>
<comment type="caution">
    <text evidence="13">The sequence shown here is derived from an EMBL/GenBank/DDBJ whole genome shotgun (WGS) entry which is preliminary data.</text>
</comment>
<feature type="domain" description="TonB C-terminal" evidence="12">
    <location>
        <begin position="38"/>
        <end position="135"/>
    </location>
</feature>
<dbReference type="GO" id="GO:0015891">
    <property type="term" value="P:siderophore transport"/>
    <property type="evidence" value="ECO:0007669"/>
    <property type="project" value="InterPro"/>
</dbReference>
<dbReference type="InterPro" id="IPR006260">
    <property type="entry name" value="TonB/TolA_C"/>
</dbReference>
<dbReference type="PANTHER" id="PTHR33446">
    <property type="entry name" value="PROTEIN TONB-RELATED"/>
    <property type="match status" value="1"/>
</dbReference>
<keyword evidence="11" id="KW-0732">Signal</keyword>
<protein>
    <recommendedName>
        <fullName evidence="10">Protein TonB</fullName>
    </recommendedName>
</protein>
<keyword evidence="10" id="KW-0735">Signal-anchor</keyword>
<keyword evidence="4 10" id="KW-1003">Cell membrane</keyword>
<keyword evidence="5 10" id="KW-0997">Cell inner membrane</keyword>
<gene>
    <name evidence="13" type="ORF">C6Y40_08235</name>
</gene>
<dbReference type="PANTHER" id="PTHR33446:SF14">
    <property type="entry name" value="PROTEIN TONB"/>
    <property type="match status" value="1"/>
</dbReference>
<keyword evidence="3 10" id="KW-0813">Transport</keyword>
<evidence type="ECO:0000313" key="14">
    <source>
        <dbReference type="Proteomes" id="UP000238949"/>
    </source>
</evidence>
<feature type="chain" id="PRO_5015444053" description="Protein TonB" evidence="11">
    <location>
        <begin position="24"/>
        <end position="358"/>
    </location>
</feature>
<sequence>MRKPFSYSPAPLVLALFSGLSLAQSAAPSEAPLAEHIATVVEAQPLKRVDPQYPVSSARKSQEGWVKVSFVINKDGEVEDPVVQDSSGLKAFEKATLRAVKRWQYSPAMQDGEAIQQCRNMVQIDFRLAGSSGVTRKFMRRYKDVAEAITNKDLPLAAELIAEMRDDQLWNHTESAYFWLADSYYAKATDDTERELKSVRRALAVDTEAVRASTKQYLLEREFVLSINESEYNEAMKAYDKLEKIADEKPEQLAQLAPYAEKVKELVKGNEPMIRKASIDEEGRVFHQLSRNAFALDIAEGDLDEVQIRCDNKLSRYTAVSKSQWHIPSSWGQCSVYVSGSPGAQFEVVEVGDYIGEI</sequence>
<dbReference type="GO" id="GO:0015031">
    <property type="term" value="P:protein transport"/>
    <property type="evidence" value="ECO:0007669"/>
    <property type="project" value="UniProtKB-UniRule"/>
</dbReference>
<comment type="similarity">
    <text evidence="2 10">Belongs to the TonB family.</text>
</comment>
<evidence type="ECO:0000256" key="2">
    <source>
        <dbReference type="ARBA" id="ARBA00006555"/>
    </source>
</evidence>
<dbReference type="PROSITE" id="PS52015">
    <property type="entry name" value="TONB_CTD"/>
    <property type="match status" value="1"/>
</dbReference>
<dbReference type="InterPro" id="IPR003538">
    <property type="entry name" value="TonB"/>
</dbReference>
<organism evidence="13 14">
    <name type="scientific">Alteromonas alba</name>
    <dbReference type="NCBI Taxonomy" id="2079529"/>
    <lineage>
        <taxon>Bacteria</taxon>
        <taxon>Pseudomonadati</taxon>
        <taxon>Pseudomonadota</taxon>
        <taxon>Gammaproteobacteria</taxon>
        <taxon>Alteromonadales</taxon>
        <taxon>Alteromonadaceae</taxon>
        <taxon>Alteromonas/Salinimonas group</taxon>
        <taxon>Alteromonas</taxon>
    </lineage>
</organism>
<evidence type="ECO:0000256" key="1">
    <source>
        <dbReference type="ARBA" id="ARBA00004383"/>
    </source>
</evidence>
<evidence type="ECO:0000256" key="5">
    <source>
        <dbReference type="ARBA" id="ARBA00022519"/>
    </source>
</evidence>
<dbReference type="GO" id="GO:0055085">
    <property type="term" value="P:transmembrane transport"/>
    <property type="evidence" value="ECO:0007669"/>
    <property type="project" value="InterPro"/>
</dbReference>
<dbReference type="GO" id="GO:0005886">
    <property type="term" value="C:plasma membrane"/>
    <property type="evidence" value="ECO:0007669"/>
    <property type="project" value="UniProtKB-SubCell"/>
</dbReference>
<comment type="function">
    <text evidence="10">Interacts with outer membrane receptor proteins that carry out high-affinity binding and energy dependent uptake into the periplasmic space of specific substrates. It could act to transduce energy from the cytoplasmic membrane to specific energy-requiring processes in the outer membrane, resulting in the release into the periplasm of ligands bound by these outer membrane proteins.</text>
</comment>
<dbReference type="GO" id="GO:0030288">
    <property type="term" value="C:outer membrane-bounded periplasmic space"/>
    <property type="evidence" value="ECO:0007669"/>
    <property type="project" value="InterPro"/>
</dbReference>
<dbReference type="SUPFAM" id="SSF74653">
    <property type="entry name" value="TolA/TonB C-terminal domain"/>
    <property type="match status" value="1"/>
</dbReference>
<dbReference type="RefSeq" id="WP_105934166.1">
    <property type="nucleotide sequence ID" value="NZ_PVNP01000074.1"/>
</dbReference>
<keyword evidence="9" id="KW-0472">Membrane</keyword>
<evidence type="ECO:0000259" key="12">
    <source>
        <dbReference type="PROSITE" id="PS52015"/>
    </source>
</evidence>
<proteinExistence type="inferred from homology"/>
<reference evidence="14" key="1">
    <citation type="journal article" date="2020" name="Int. J. Syst. Evol. Microbiol.">
        <title>Alteromonas alba sp. nov., a marine bacterium isolated from the seawater of the West Pacific Ocean.</title>
        <authorList>
            <person name="Sun C."/>
            <person name="Wu Y.-H."/>
            <person name="Xamxidin M."/>
            <person name="Cheng H."/>
            <person name="Xu X.-W."/>
        </authorList>
    </citation>
    <scope>NUCLEOTIDE SEQUENCE [LARGE SCALE GENOMIC DNA]</scope>
    <source>
        <strain evidence="14">190</strain>
    </source>
</reference>
<comment type="subcellular location">
    <subcellularLocation>
        <location evidence="1 10">Cell inner membrane</location>
        <topology evidence="1 10">Single-pass membrane protein</topology>
        <orientation evidence="1 10">Periplasmic side</orientation>
    </subcellularLocation>
</comment>
<dbReference type="GO" id="GO:0031992">
    <property type="term" value="F:energy transducer activity"/>
    <property type="evidence" value="ECO:0007669"/>
    <property type="project" value="InterPro"/>
</dbReference>
<evidence type="ECO:0000256" key="4">
    <source>
        <dbReference type="ARBA" id="ARBA00022475"/>
    </source>
</evidence>
<evidence type="ECO:0000256" key="11">
    <source>
        <dbReference type="SAM" id="SignalP"/>
    </source>
</evidence>
<dbReference type="Proteomes" id="UP000238949">
    <property type="component" value="Unassembled WGS sequence"/>
</dbReference>
<evidence type="ECO:0000256" key="3">
    <source>
        <dbReference type="ARBA" id="ARBA00022448"/>
    </source>
</evidence>
<evidence type="ECO:0000256" key="7">
    <source>
        <dbReference type="ARBA" id="ARBA00022927"/>
    </source>
</evidence>
<dbReference type="AlphaFoldDB" id="A0A2S9VC99"/>
<evidence type="ECO:0000256" key="10">
    <source>
        <dbReference type="RuleBase" id="RU362123"/>
    </source>
</evidence>
<dbReference type="Pfam" id="PF03544">
    <property type="entry name" value="TonB_C"/>
    <property type="match status" value="1"/>
</dbReference>
<dbReference type="EMBL" id="PVNP01000074">
    <property type="protein sequence ID" value="PRO74056.1"/>
    <property type="molecule type" value="Genomic_DNA"/>
</dbReference>
<keyword evidence="14" id="KW-1185">Reference proteome</keyword>
<feature type="signal peptide" evidence="11">
    <location>
        <begin position="1"/>
        <end position="23"/>
    </location>
</feature>
<dbReference type="InterPro" id="IPR051045">
    <property type="entry name" value="TonB-dependent_transducer"/>
</dbReference>
<evidence type="ECO:0000256" key="8">
    <source>
        <dbReference type="ARBA" id="ARBA00022989"/>
    </source>
</evidence>